<protein>
    <submittedName>
        <fullName evidence="1">IS110 family transposase</fullName>
    </submittedName>
</protein>
<organism evidence="1 2">
    <name type="scientific">Bradyrhizobium zhanjiangense</name>
    <dbReference type="NCBI Taxonomy" id="1325107"/>
    <lineage>
        <taxon>Bacteria</taxon>
        <taxon>Pseudomonadati</taxon>
        <taxon>Pseudomonadota</taxon>
        <taxon>Alphaproteobacteria</taxon>
        <taxon>Hyphomicrobiales</taxon>
        <taxon>Nitrobacteraceae</taxon>
        <taxon>Bradyrhizobium</taxon>
    </lineage>
</organism>
<sequence length="38" mass="4019">AAGKAHNAALIACARKLLIYAITVVQRGTPWTEKLLGV</sequence>
<accession>A0ABY0DA82</accession>
<proteinExistence type="predicted"/>
<name>A0ABY0DA82_9BRAD</name>
<keyword evidence="2" id="KW-1185">Reference proteome</keyword>
<dbReference type="EMBL" id="RDRA01000028">
    <property type="protein sequence ID" value="RXG87565.1"/>
    <property type="molecule type" value="Genomic_DNA"/>
</dbReference>
<dbReference type="Proteomes" id="UP000289946">
    <property type="component" value="Unassembled WGS sequence"/>
</dbReference>
<evidence type="ECO:0000313" key="1">
    <source>
        <dbReference type="EMBL" id="RXG87565.1"/>
    </source>
</evidence>
<comment type="caution">
    <text evidence="1">The sequence shown here is derived from an EMBL/GenBank/DDBJ whole genome shotgun (WGS) entry which is preliminary data.</text>
</comment>
<gene>
    <name evidence="1" type="ORF">EAS62_35825</name>
</gene>
<feature type="non-terminal residue" evidence="1">
    <location>
        <position position="1"/>
    </location>
</feature>
<evidence type="ECO:0000313" key="2">
    <source>
        <dbReference type="Proteomes" id="UP000289946"/>
    </source>
</evidence>
<reference evidence="1 2" key="1">
    <citation type="submission" date="2018-10" db="EMBL/GenBank/DDBJ databases">
        <title>Bradyrhizobium sp. nov., isolated from effective nodules of peanut in China.</title>
        <authorList>
            <person name="Li Y."/>
        </authorList>
    </citation>
    <scope>NUCLEOTIDE SEQUENCE [LARGE SCALE GENOMIC DNA]</scope>
    <source>
        <strain evidence="1 2">CCBAU 51781</strain>
    </source>
</reference>